<dbReference type="RefSeq" id="WP_181989392.1">
    <property type="nucleotide sequence ID" value="NZ_QRYQ01000036.1"/>
</dbReference>
<dbReference type="InterPro" id="IPR036409">
    <property type="entry name" value="Aldolase_II/adducin_N_sf"/>
</dbReference>
<dbReference type="SMART" id="SM01007">
    <property type="entry name" value="Aldolase_II"/>
    <property type="match status" value="1"/>
</dbReference>
<dbReference type="Gene3D" id="3.40.225.10">
    <property type="entry name" value="Class II aldolase/adducin N-terminal domain"/>
    <property type="match status" value="1"/>
</dbReference>
<organism evidence="9 10">
    <name type="scientific">Holdemanella biformis</name>
    <dbReference type="NCBI Taxonomy" id="1735"/>
    <lineage>
        <taxon>Bacteria</taxon>
        <taxon>Bacillati</taxon>
        <taxon>Bacillota</taxon>
        <taxon>Erysipelotrichia</taxon>
        <taxon>Erysipelotrichales</taxon>
        <taxon>Erysipelotrichaceae</taxon>
        <taxon>Holdemanella</taxon>
    </lineage>
</organism>
<dbReference type="EMBL" id="QRYQ01000036">
    <property type="protein sequence ID" value="RGU89053.1"/>
    <property type="molecule type" value="Genomic_DNA"/>
</dbReference>
<feature type="non-terminal residue" evidence="9">
    <location>
        <position position="138"/>
    </location>
</feature>
<keyword evidence="6" id="KW-0862">Zinc</keyword>
<dbReference type="GO" id="GO:0019323">
    <property type="term" value="P:pentose catabolic process"/>
    <property type="evidence" value="ECO:0007669"/>
    <property type="project" value="TreeGrafter"/>
</dbReference>
<evidence type="ECO:0000313" key="8">
    <source>
        <dbReference type="EMBL" id="RGU88120.1"/>
    </source>
</evidence>
<comment type="catalytic activity">
    <reaction evidence="1">
        <text>L-ribulose 5-phosphate = D-xylulose 5-phosphate</text>
        <dbReference type="Rhea" id="RHEA:22368"/>
        <dbReference type="ChEBI" id="CHEBI:57737"/>
        <dbReference type="ChEBI" id="CHEBI:58226"/>
        <dbReference type="EC" id="5.1.3.4"/>
    </reaction>
</comment>
<evidence type="ECO:0000256" key="2">
    <source>
        <dbReference type="ARBA" id="ARBA00001947"/>
    </source>
</evidence>
<reference evidence="9 10" key="1">
    <citation type="submission" date="2018-08" db="EMBL/GenBank/DDBJ databases">
        <title>A genome reference for cultivated species of the human gut microbiota.</title>
        <authorList>
            <person name="Zou Y."/>
            <person name="Xue W."/>
            <person name="Luo G."/>
        </authorList>
    </citation>
    <scope>NUCLEOTIDE SEQUENCE [LARGE SCALE GENOMIC DNA]</scope>
    <source>
        <strain evidence="9 10">AF15-20</strain>
    </source>
</reference>
<proteinExistence type="inferred from homology"/>
<evidence type="ECO:0000256" key="1">
    <source>
        <dbReference type="ARBA" id="ARBA00001726"/>
    </source>
</evidence>
<dbReference type="Pfam" id="PF00596">
    <property type="entry name" value="Aldolase_II"/>
    <property type="match status" value="1"/>
</dbReference>
<evidence type="ECO:0000256" key="6">
    <source>
        <dbReference type="ARBA" id="ARBA00022833"/>
    </source>
</evidence>
<protein>
    <recommendedName>
        <fullName evidence="4">L-ribulose-5-phosphate 4-epimerase</fullName>
        <ecNumber evidence="4">5.1.3.4</ecNumber>
    </recommendedName>
</protein>
<feature type="domain" description="Class II aldolase/adducin N-terminal" evidence="7">
    <location>
        <begin position="7"/>
        <end position="138"/>
    </location>
</feature>
<keyword evidence="5" id="KW-0479">Metal-binding</keyword>
<keyword evidence="9" id="KW-0413">Isomerase</keyword>
<comment type="caution">
    <text evidence="9">The sequence shown here is derived from an EMBL/GenBank/DDBJ whole genome shotgun (WGS) entry which is preliminary data.</text>
</comment>
<dbReference type="AlphaFoldDB" id="A0A395W588"/>
<evidence type="ECO:0000256" key="3">
    <source>
        <dbReference type="ARBA" id="ARBA00010037"/>
    </source>
</evidence>
<evidence type="ECO:0000256" key="5">
    <source>
        <dbReference type="ARBA" id="ARBA00022723"/>
    </source>
</evidence>
<evidence type="ECO:0000256" key="4">
    <source>
        <dbReference type="ARBA" id="ARBA00013186"/>
    </source>
</evidence>
<gene>
    <name evidence="9" type="primary">araD</name>
    <name evidence="9" type="ORF">DWW32_12320</name>
    <name evidence="8" type="ORF">DWW32_13380</name>
</gene>
<dbReference type="GO" id="GO:0016832">
    <property type="term" value="F:aldehyde-lyase activity"/>
    <property type="evidence" value="ECO:0007669"/>
    <property type="project" value="TreeGrafter"/>
</dbReference>
<dbReference type="SUPFAM" id="SSF53639">
    <property type="entry name" value="AraD/HMP-PK domain-like"/>
    <property type="match status" value="1"/>
</dbReference>
<dbReference type="GO" id="GO:0008742">
    <property type="term" value="F:L-ribulose-phosphate 4-epimerase activity"/>
    <property type="evidence" value="ECO:0007669"/>
    <property type="project" value="UniProtKB-EC"/>
</dbReference>
<name>A0A395W588_9FIRM</name>
<accession>A0A395W588</accession>
<comment type="cofactor">
    <cofactor evidence="2">
        <name>Zn(2+)</name>
        <dbReference type="ChEBI" id="CHEBI:29105"/>
    </cofactor>
</comment>
<dbReference type="GO" id="GO:0046872">
    <property type="term" value="F:metal ion binding"/>
    <property type="evidence" value="ECO:0007669"/>
    <property type="project" value="UniProtKB-KW"/>
</dbReference>
<dbReference type="EMBL" id="QRYQ01000066">
    <property type="protein sequence ID" value="RGU88120.1"/>
    <property type="molecule type" value="Genomic_DNA"/>
</dbReference>
<evidence type="ECO:0000313" key="9">
    <source>
        <dbReference type="EMBL" id="RGU89053.1"/>
    </source>
</evidence>
<dbReference type="PANTHER" id="PTHR22789">
    <property type="entry name" value="FUCULOSE PHOSPHATE ALDOLASE"/>
    <property type="match status" value="1"/>
</dbReference>
<evidence type="ECO:0000259" key="7">
    <source>
        <dbReference type="SMART" id="SM01007"/>
    </source>
</evidence>
<dbReference type="PANTHER" id="PTHR22789:SF8">
    <property type="entry name" value="L-RIBULOSE-5-PHOSPHATE 4-EPIMERASE SGBE"/>
    <property type="match status" value="1"/>
</dbReference>
<evidence type="ECO:0000313" key="10">
    <source>
        <dbReference type="Proteomes" id="UP000265489"/>
    </source>
</evidence>
<sequence length="138" mass="15371">MLEELKQRVLDANLLLPKYGLITFTWGNVSEIDREKGIVAIKPSGVEYDVMTRDDIVLVDLDGNIVEGNLRPSSDLDTHLEFYRNFPNIGGVVHTHSTWATSFAQAGKDIIPLGTTQADYFHGAVPCTRLMTEEEIHG</sequence>
<comment type="similarity">
    <text evidence="3">Belongs to the aldolase class II family. AraD/FucA subfamily.</text>
</comment>
<dbReference type="Proteomes" id="UP000265489">
    <property type="component" value="Unassembled WGS sequence"/>
</dbReference>
<dbReference type="InterPro" id="IPR050197">
    <property type="entry name" value="Aldolase_class_II_sugar_metab"/>
</dbReference>
<dbReference type="GO" id="GO:0005829">
    <property type="term" value="C:cytosol"/>
    <property type="evidence" value="ECO:0007669"/>
    <property type="project" value="TreeGrafter"/>
</dbReference>
<dbReference type="InterPro" id="IPR001303">
    <property type="entry name" value="Aldolase_II/adducin_N"/>
</dbReference>
<dbReference type="EC" id="5.1.3.4" evidence="4"/>